<dbReference type="InterPro" id="IPR024909">
    <property type="entry name" value="Cys-tRNA/MSH_ligase"/>
</dbReference>
<organism evidence="14 15">
    <name type="scientific">Candidatus Litorirhabdus singularis</name>
    <dbReference type="NCBI Taxonomy" id="2518993"/>
    <lineage>
        <taxon>Bacteria</taxon>
        <taxon>Pseudomonadati</taxon>
        <taxon>Pseudomonadota</taxon>
        <taxon>Gammaproteobacteria</taxon>
        <taxon>Cellvibrionales</taxon>
        <taxon>Halieaceae</taxon>
        <taxon>Candidatus Litorirhabdus</taxon>
    </lineage>
</organism>
<dbReference type="PANTHER" id="PTHR10890:SF3">
    <property type="entry name" value="CYSTEINE--TRNA LIGASE, CYTOPLASMIC"/>
    <property type="match status" value="1"/>
</dbReference>
<accession>A0ABT3TH62</accession>
<dbReference type="InterPro" id="IPR014729">
    <property type="entry name" value="Rossmann-like_a/b/a_fold"/>
</dbReference>
<feature type="binding site" evidence="12">
    <location>
        <position position="269"/>
    </location>
    <ligand>
        <name>ATP</name>
        <dbReference type="ChEBI" id="CHEBI:30616"/>
    </ligand>
</feature>
<feature type="short sequence motif" description="'KMSKS' region" evidence="12">
    <location>
        <begin position="266"/>
        <end position="270"/>
    </location>
</feature>
<dbReference type="EC" id="6.1.1.16" evidence="12"/>
<evidence type="ECO:0000313" key="15">
    <source>
        <dbReference type="Proteomes" id="UP001143362"/>
    </source>
</evidence>
<feature type="binding site" evidence="12">
    <location>
        <position position="29"/>
    </location>
    <ligand>
        <name>Zn(2+)</name>
        <dbReference type="ChEBI" id="CHEBI:29105"/>
    </ligand>
</feature>
<evidence type="ECO:0000256" key="4">
    <source>
        <dbReference type="ARBA" id="ARBA00022490"/>
    </source>
</evidence>
<sequence>MSIQIYNTLSGRKEEFESLEPEKVTMYVCGPTVYNLAHIGNARPVVVFDTLFRLLQTQYDEVVYARNITDIDDKIIQAIAESGRDMGEFTDEFTEKYRADMGSLNALAPSMEPRATAHIEEMTELARTLIEKGNAYESEGHVLFAVQSMPDYGQLSHRSLDDMQAGARVEVASYKRYPGDFVLWKPAAADEPGWDSPWGRGRPGWHLECTAMIHAHLGDTIDIHGGGRDLIFPHHENELAQSQCAHGGQYVRYWMHNAYLDIDGEKMSKSLGNFRMVRDLLTHYPGEVLRFALLSAHYRSPLNFSADLLQQAQAALDGIYGALRDASDVGVEMDIVLEGEAFYAALKDDLNTPEAIAELHVLAHGLNKAEGDDRILLKGRLLAAGDLLGLLQVNPEEWFQSSLDDEAIAAPEIEALIAERQQAKLDKDYARSDQIRDELAASGVVLEDSREGTSWRRG</sequence>
<dbReference type="InterPro" id="IPR032678">
    <property type="entry name" value="tRNA-synt_1_cat_dom"/>
</dbReference>
<evidence type="ECO:0000256" key="5">
    <source>
        <dbReference type="ARBA" id="ARBA00022598"/>
    </source>
</evidence>
<dbReference type="NCBIfam" id="TIGR00435">
    <property type="entry name" value="cysS"/>
    <property type="match status" value="1"/>
</dbReference>
<reference evidence="14" key="1">
    <citation type="submission" date="2019-02" db="EMBL/GenBank/DDBJ databases">
        <authorList>
            <person name="Li S.-H."/>
        </authorList>
    </citation>
    <scope>NUCLEOTIDE SEQUENCE</scope>
    <source>
        <strain evidence="14">IMCC14734</strain>
    </source>
</reference>
<name>A0ABT3TH62_9GAMM</name>
<evidence type="ECO:0000256" key="8">
    <source>
        <dbReference type="ARBA" id="ARBA00022833"/>
    </source>
</evidence>
<dbReference type="InterPro" id="IPR015273">
    <property type="entry name" value="Cys-tRNA-synt_Ia_DALR"/>
</dbReference>
<evidence type="ECO:0000256" key="11">
    <source>
        <dbReference type="ARBA" id="ARBA00023146"/>
    </source>
</evidence>
<dbReference type="Pfam" id="PF09190">
    <property type="entry name" value="DALR_2"/>
    <property type="match status" value="1"/>
</dbReference>
<gene>
    <name evidence="12" type="primary">cysS</name>
    <name evidence="14" type="ORF">EYC98_12380</name>
</gene>
<dbReference type="Proteomes" id="UP001143362">
    <property type="component" value="Unassembled WGS sequence"/>
</dbReference>
<evidence type="ECO:0000256" key="2">
    <source>
        <dbReference type="ARBA" id="ARBA00005594"/>
    </source>
</evidence>
<protein>
    <recommendedName>
        <fullName evidence="12">Cysteine--tRNA ligase</fullName>
        <ecNumber evidence="12">6.1.1.16</ecNumber>
    </recommendedName>
    <alternativeName>
        <fullName evidence="12">Cysteinyl-tRNA synthetase</fullName>
        <shortName evidence="12">CysRS</shortName>
    </alternativeName>
</protein>
<comment type="catalytic activity">
    <reaction evidence="12">
        <text>tRNA(Cys) + L-cysteine + ATP = L-cysteinyl-tRNA(Cys) + AMP + diphosphate</text>
        <dbReference type="Rhea" id="RHEA:17773"/>
        <dbReference type="Rhea" id="RHEA-COMP:9661"/>
        <dbReference type="Rhea" id="RHEA-COMP:9679"/>
        <dbReference type="ChEBI" id="CHEBI:30616"/>
        <dbReference type="ChEBI" id="CHEBI:33019"/>
        <dbReference type="ChEBI" id="CHEBI:35235"/>
        <dbReference type="ChEBI" id="CHEBI:78442"/>
        <dbReference type="ChEBI" id="CHEBI:78517"/>
        <dbReference type="ChEBI" id="CHEBI:456215"/>
        <dbReference type="EC" id="6.1.1.16"/>
    </reaction>
</comment>
<keyword evidence="9 12" id="KW-0067">ATP-binding</keyword>
<keyword evidence="7 12" id="KW-0547">Nucleotide-binding</keyword>
<keyword evidence="5 12" id="KW-0436">Ligase</keyword>
<dbReference type="SMART" id="SM00840">
    <property type="entry name" value="DALR_2"/>
    <property type="match status" value="1"/>
</dbReference>
<dbReference type="InterPro" id="IPR009080">
    <property type="entry name" value="tRNAsynth_Ia_anticodon-bd"/>
</dbReference>
<feature type="domain" description="Cysteinyl-tRNA synthetase class Ia DALR" evidence="13">
    <location>
        <begin position="341"/>
        <end position="399"/>
    </location>
</feature>
<comment type="similarity">
    <text evidence="2 12">Belongs to the class-I aminoacyl-tRNA synthetase family.</text>
</comment>
<comment type="subcellular location">
    <subcellularLocation>
        <location evidence="1 12">Cytoplasm</location>
    </subcellularLocation>
</comment>
<evidence type="ECO:0000259" key="13">
    <source>
        <dbReference type="SMART" id="SM00840"/>
    </source>
</evidence>
<evidence type="ECO:0000256" key="6">
    <source>
        <dbReference type="ARBA" id="ARBA00022723"/>
    </source>
</evidence>
<feature type="short sequence motif" description="'HIGH' region" evidence="12">
    <location>
        <begin position="31"/>
        <end position="41"/>
    </location>
</feature>
<keyword evidence="15" id="KW-1185">Reference proteome</keyword>
<dbReference type="SUPFAM" id="SSF52374">
    <property type="entry name" value="Nucleotidylyl transferase"/>
    <property type="match status" value="1"/>
</dbReference>
<keyword evidence="8 12" id="KW-0862">Zinc</keyword>
<feature type="binding site" evidence="12">
    <location>
        <position position="238"/>
    </location>
    <ligand>
        <name>Zn(2+)</name>
        <dbReference type="ChEBI" id="CHEBI:29105"/>
    </ligand>
</feature>
<dbReference type="Pfam" id="PF23493">
    <property type="entry name" value="CysS_C"/>
    <property type="match status" value="1"/>
</dbReference>
<dbReference type="HAMAP" id="MF_00041">
    <property type="entry name" value="Cys_tRNA_synth"/>
    <property type="match status" value="1"/>
</dbReference>
<evidence type="ECO:0000256" key="1">
    <source>
        <dbReference type="ARBA" id="ARBA00004496"/>
    </source>
</evidence>
<comment type="cofactor">
    <cofactor evidence="12">
        <name>Zn(2+)</name>
        <dbReference type="ChEBI" id="CHEBI:29105"/>
    </cofactor>
    <text evidence="12">Binds 1 zinc ion per subunit.</text>
</comment>
<evidence type="ECO:0000313" key="14">
    <source>
        <dbReference type="EMBL" id="MCX2981657.1"/>
    </source>
</evidence>
<dbReference type="Gene3D" id="3.40.50.620">
    <property type="entry name" value="HUPs"/>
    <property type="match status" value="1"/>
</dbReference>
<feature type="binding site" evidence="12">
    <location>
        <position position="209"/>
    </location>
    <ligand>
        <name>Zn(2+)</name>
        <dbReference type="ChEBI" id="CHEBI:29105"/>
    </ligand>
</feature>
<feature type="binding site" evidence="12">
    <location>
        <position position="234"/>
    </location>
    <ligand>
        <name>Zn(2+)</name>
        <dbReference type="ChEBI" id="CHEBI:29105"/>
    </ligand>
</feature>
<dbReference type="SUPFAM" id="SSF47323">
    <property type="entry name" value="Anticodon-binding domain of a subclass of class I aminoacyl-tRNA synthetases"/>
    <property type="match status" value="1"/>
</dbReference>
<proteinExistence type="inferred from homology"/>
<dbReference type="GO" id="GO:0004817">
    <property type="term" value="F:cysteine-tRNA ligase activity"/>
    <property type="evidence" value="ECO:0007669"/>
    <property type="project" value="UniProtKB-EC"/>
</dbReference>
<dbReference type="PRINTS" id="PR00983">
    <property type="entry name" value="TRNASYNTHCYS"/>
</dbReference>
<keyword evidence="10 12" id="KW-0648">Protein biosynthesis</keyword>
<comment type="subunit">
    <text evidence="3 12">Monomer.</text>
</comment>
<evidence type="ECO:0000256" key="7">
    <source>
        <dbReference type="ARBA" id="ARBA00022741"/>
    </source>
</evidence>
<keyword evidence="4 12" id="KW-0963">Cytoplasm</keyword>
<dbReference type="PANTHER" id="PTHR10890">
    <property type="entry name" value="CYSTEINYL-TRNA SYNTHETASE"/>
    <property type="match status" value="1"/>
</dbReference>
<dbReference type="InterPro" id="IPR056411">
    <property type="entry name" value="CysS_C"/>
</dbReference>
<dbReference type="Gene3D" id="1.20.120.1910">
    <property type="entry name" value="Cysteine-tRNA ligase, C-terminal anti-codon recognition domain"/>
    <property type="match status" value="1"/>
</dbReference>
<dbReference type="EMBL" id="SHNN01000002">
    <property type="protein sequence ID" value="MCX2981657.1"/>
    <property type="molecule type" value="Genomic_DNA"/>
</dbReference>
<dbReference type="Pfam" id="PF01406">
    <property type="entry name" value="tRNA-synt_1e"/>
    <property type="match status" value="1"/>
</dbReference>
<dbReference type="CDD" id="cd00672">
    <property type="entry name" value="CysRS_core"/>
    <property type="match status" value="1"/>
</dbReference>
<evidence type="ECO:0000256" key="3">
    <source>
        <dbReference type="ARBA" id="ARBA00011245"/>
    </source>
</evidence>
<keyword evidence="11 12" id="KW-0030">Aminoacyl-tRNA synthetase</keyword>
<dbReference type="RefSeq" id="WP_279245655.1">
    <property type="nucleotide sequence ID" value="NZ_SHNN01000002.1"/>
</dbReference>
<evidence type="ECO:0000256" key="12">
    <source>
        <dbReference type="HAMAP-Rule" id="MF_00041"/>
    </source>
</evidence>
<evidence type="ECO:0000256" key="9">
    <source>
        <dbReference type="ARBA" id="ARBA00022840"/>
    </source>
</evidence>
<comment type="caution">
    <text evidence="14">The sequence shown here is derived from an EMBL/GenBank/DDBJ whole genome shotgun (WGS) entry which is preliminary data.</text>
</comment>
<evidence type="ECO:0000256" key="10">
    <source>
        <dbReference type="ARBA" id="ARBA00022917"/>
    </source>
</evidence>
<dbReference type="InterPro" id="IPR015803">
    <property type="entry name" value="Cys-tRNA-ligase"/>
</dbReference>
<keyword evidence="6 12" id="KW-0479">Metal-binding</keyword>